<reference evidence="1" key="1">
    <citation type="submission" date="2021-05" db="EMBL/GenBank/DDBJ databases">
        <authorList>
            <person name="Pan Q."/>
            <person name="Jouanno E."/>
            <person name="Zahm M."/>
            <person name="Klopp C."/>
            <person name="Cabau C."/>
            <person name="Louis A."/>
            <person name="Berthelot C."/>
            <person name="Parey E."/>
            <person name="Roest Crollius H."/>
            <person name="Montfort J."/>
            <person name="Robinson-Rechavi M."/>
            <person name="Bouchez O."/>
            <person name="Lampietro C."/>
            <person name="Lopez Roques C."/>
            <person name="Donnadieu C."/>
            <person name="Postlethwait J."/>
            <person name="Bobe J."/>
            <person name="Dillon D."/>
            <person name="Chandos A."/>
            <person name="von Hippel F."/>
            <person name="Guiguen Y."/>
        </authorList>
    </citation>
    <scope>NUCLEOTIDE SEQUENCE</scope>
    <source>
        <strain evidence="1">YG-Jan2019</strain>
    </source>
</reference>
<protein>
    <submittedName>
        <fullName evidence="1">Uncharacterized protein</fullName>
    </submittedName>
</protein>
<evidence type="ECO:0000313" key="2">
    <source>
        <dbReference type="Proteomes" id="UP001157502"/>
    </source>
</evidence>
<evidence type="ECO:0000313" key="1">
    <source>
        <dbReference type="EMBL" id="KAJ7990384.1"/>
    </source>
</evidence>
<organism evidence="1 2">
    <name type="scientific">Dallia pectoralis</name>
    <name type="common">Alaska blackfish</name>
    <dbReference type="NCBI Taxonomy" id="75939"/>
    <lineage>
        <taxon>Eukaryota</taxon>
        <taxon>Metazoa</taxon>
        <taxon>Chordata</taxon>
        <taxon>Craniata</taxon>
        <taxon>Vertebrata</taxon>
        <taxon>Euteleostomi</taxon>
        <taxon>Actinopterygii</taxon>
        <taxon>Neopterygii</taxon>
        <taxon>Teleostei</taxon>
        <taxon>Protacanthopterygii</taxon>
        <taxon>Esociformes</taxon>
        <taxon>Umbridae</taxon>
        <taxon>Dallia</taxon>
    </lineage>
</organism>
<accession>A0ACC2FGA8</accession>
<dbReference type="EMBL" id="CM055755">
    <property type="protein sequence ID" value="KAJ7990384.1"/>
    <property type="molecule type" value="Genomic_DNA"/>
</dbReference>
<sequence>MSIAGGPAYDPDADFVYDYYTLRIGGLAFTGVLIILSIFLLTGNKLRRCGKSRANEENEPIKMLDIEEQKKDDED</sequence>
<comment type="caution">
    <text evidence="1">The sequence shown here is derived from an EMBL/GenBank/DDBJ whole genome shotgun (WGS) entry which is preliminary data.</text>
</comment>
<dbReference type="Proteomes" id="UP001157502">
    <property type="component" value="Chromosome 28"/>
</dbReference>
<name>A0ACC2FGA8_DALPE</name>
<proteinExistence type="predicted"/>
<keyword evidence="2" id="KW-1185">Reference proteome</keyword>
<gene>
    <name evidence="1" type="ORF">DPEC_G00299730</name>
</gene>